<protein>
    <submittedName>
        <fullName evidence="2">Uncharacterized protein</fullName>
    </submittedName>
</protein>
<evidence type="ECO:0000256" key="1">
    <source>
        <dbReference type="SAM" id="Phobius"/>
    </source>
</evidence>
<name>A0A2H1YKU0_9FLAO</name>
<feature type="transmembrane region" description="Helical" evidence="1">
    <location>
        <begin position="67"/>
        <end position="85"/>
    </location>
</feature>
<dbReference type="Proteomes" id="UP000234211">
    <property type="component" value="Unassembled WGS sequence"/>
</dbReference>
<keyword evidence="1" id="KW-0812">Transmembrane</keyword>
<keyword evidence="1" id="KW-1133">Transmembrane helix</keyword>
<dbReference type="EMBL" id="OENF01000042">
    <property type="protein sequence ID" value="SOS75827.1"/>
    <property type="molecule type" value="Genomic_DNA"/>
</dbReference>
<accession>A0A2H1YKU0</accession>
<evidence type="ECO:0000313" key="2">
    <source>
        <dbReference type="EMBL" id="SOS75827.1"/>
    </source>
</evidence>
<dbReference type="OrthoDB" id="839906at2"/>
<evidence type="ECO:0000313" key="3">
    <source>
        <dbReference type="Proteomes" id="UP000234211"/>
    </source>
</evidence>
<sequence>MIVLIILLNFLGSFCLYNTSEKAILNNNIFIEKWLQENNLKAKIIGIICYIISLVFSINHFGITAGILYLLITTTVILSLLIIGMPTQRIHYRYIFITFFVLFIIQFLNL</sequence>
<keyword evidence="1" id="KW-0472">Membrane</keyword>
<reference evidence="3" key="1">
    <citation type="submission" date="2017-11" db="EMBL/GenBank/DDBJ databases">
        <authorList>
            <person name="Duchaud E."/>
        </authorList>
    </citation>
    <scope>NUCLEOTIDE SEQUENCE [LARGE SCALE GENOMIC DNA]</scope>
    <source>
        <strain evidence="3">Tenacibaculum sp. TNO020</strain>
    </source>
</reference>
<proteinExistence type="predicted"/>
<dbReference type="AlphaFoldDB" id="A0A2H1YKU0"/>
<gene>
    <name evidence="2" type="ORF">TNO020_70135</name>
</gene>
<keyword evidence="3" id="KW-1185">Reference proteome</keyword>
<feature type="transmembrane region" description="Helical" evidence="1">
    <location>
        <begin position="92"/>
        <end position="109"/>
    </location>
</feature>
<dbReference type="RefSeq" id="WP_101918453.1">
    <property type="nucleotide sequence ID" value="NZ_OENF01000042.1"/>
</dbReference>
<organism evidence="2 3">
    <name type="scientific">Tenacibaculum piscium</name>
    <dbReference type="NCBI Taxonomy" id="1458515"/>
    <lineage>
        <taxon>Bacteria</taxon>
        <taxon>Pseudomonadati</taxon>
        <taxon>Bacteroidota</taxon>
        <taxon>Flavobacteriia</taxon>
        <taxon>Flavobacteriales</taxon>
        <taxon>Flavobacteriaceae</taxon>
        <taxon>Tenacibaculum</taxon>
    </lineage>
</organism>